<keyword evidence="6" id="KW-0472">Membrane</keyword>
<dbReference type="GO" id="GO:0000155">
    <property type="term" value="F:phosphorelay sensor kinase activity"/>
    <property type="evidence" value="ECO:0007669"/>
    <property type="project" value="InterPro"/>
</dbReference>
<evidence type="ECO:0000313" key="9">
    <source>
        <dbReference type="Proteomes" id="UP000293345"/>
    </source>
</evidence>
<evidence type="ECO:0000259" key="7">
    <source>
        <dbReference type="PROSITE" id="PS50109"/>
    </source>
</evidence>
<name>A0A4Q2JX17_9ACTN</name>
<dbReference type="CDD" id="cd00082">
    <property type="entry name" value="HisKA"/>
    <property type="match status" value="1"/>
</dbReference>
<evidence type="ECO:0000256" key="6">
    <source>
        <dbReference type="SAM" id="Phobius"/>
    </source>
</evidence>
<sequence length="210" mass="23293">MGKSITNNALLGYQATVTRATLTLGAALLALVAALVCSAYRAQVSAQKAQFETERRRLQAKSMHEVEAAKAKADAVNKSKSEFLANMLHDIRAPMNAIVGLTKLMEHDKDDPEKMDAYLHKIQTSSQHLLSLINDVLDMSKTESSEVTLGREPISLADQVAQIDSIIRSQAESRSQTFTIRVHELTHEHFIGDAMRLRQLHHLSRRSHAA</sequence>
<dbReference type="PROSITE" id="PS50109">
    <property type="entry name" value="HIS_KIN"/>
    <property type="match status" value="1"/>
</dbReference>
<comment type="catalytic activity">
    <reaction evidence="1">
        <text>ATP + protein L-histidine = ADP + protein N-phospho-L-histidine.</text>
        <dbReference type="EC" id="2.7.13.3"/>
    </reaction>
</comment>
<dbReference type="PANTHER" id="PTHR45339">
    <property type="entry name" value="HYBRID SIGNAL TRANSDUCTION HISTIDINE KINASE J"/>
    <property type="match status" value="1"/>
</dbReference>
<dbReference type="SMART" id="SM00388">
    <property type="entry name" value="HisKA"/>
    <property type="match status" value="1"/>
</dbReference>
<evidence type="ECO:0000256" key="5">
    <source>
        <dbReference type="ARBA" id="ARBA00023012"/>
    </source>
</evidence>
<keyword evidence="6" id="KW-0812">Transmembrane</keyword>
<dbReference type="Proteomes" id="UP000293345">
    <property type="component" value="Unassembled WGS sequence"/>
</dbReference>
<keyword evidence="4" id="KW-0597">Phosphoprotein</keyword>
<protein>
    <recommendedName>
        <fullName evidence="3">histidine kinase</fullName>
        <ecNumber evidence="3">2.7.13.3</ecNumber>
    </recommendedName>
</protein>
<dbReference type="InterPro" id="IPR005467">
    <property type="entry name" value="His_kinase_dom"/>
</dbReference>
<feature type="domain" description="Histidine kinase" evidence="7">
    <location>
        <begin position="86"/>
        <end position="200"/>
    </location>
</feature>
<gene>
    <name evidence="8" type="ORF">ET524_02310</name>
</gene>
<keyword evidence="9" id="KW-1185">Reference proteome</keyword>
<evidence type="ECO:0000256" key="3">
    <source>
        <dbReference type="ARBA" id="ARBA00012438"/>
    </source>
</evidence>
<dbReference type="SUPFAM" id="SSF47384">
    <property type="entry name" value="Homodimeric domain of signal transducing histidine kinase"/>
    <property type="match status" value="1"/>
</dbReference>
<dbReference type="InterPro" id="IPR003661">
    <property type="entry name" value="HisK_dim/P_dom"/>
</dbReference>
<dbReference type="GO" id="GO:0005886">
    <property type="term" value="C:plasma membrane"/>
    <property type="evidence" value="ECO:0007669"/>
    <property type="project" value="UniProtKB-SubCell"/>
</dbReference>
<comment type="subcellular location">
    <subcellularLocation>
        <location evidence="2">Cell membrane</location>
    </subcellularLocation>
</comment>
<dbReference type="RefSeq" id="WP_129423151.1">
    <property type="nucleotide sequence ID" value="NZ_SDPW01000001.1"/>
</dbReference>
<evidence type="ECO:0000256" key="4">
    <source>
        <dbReference type="ARBA" id="ARBA00022553"/>
    </source>
</evidence>
<keyword evidence="5" id="KW-0902">Two-component regulatory system</keyword>
<dbReference type="OrthoDB" id="9806130at2"/>
<dbReference type="EMBL" id="SDPW01000001">
    <property type="protein sequence ID" value="RXZ53446.1"/>
    <property type="molecule type" value="Genomic_DNA"/>
</dbReference>
<evidence type="ECO:0000256" key="1">
    <source>
        <dbReference type="ARBA" id="ARBA00000085"/>
    </source>
</evidence>
<reference evidence="8 9" key="1">
    <citation type="submission" date="2019-01" db="EMBL/GenBank/DDBJ databases">
        <title>Senegalimassilia sp. nov. KGMB04484 isolated human feces.</title>
        <authorList>
            <person name="Han K.-I."/>
            <person name="Kim J.-S."/>
            <person name="Lee K.C."/>
            <person name="Suh M.K."/>
            <person name="Eom M.K."/>
            <person name="Lee J.H."/>
            <person name="Park S.-H."/>
            <person name="Kang S.W."/>
            <person name="Park J.-E."/>
            <person name="Oh B.S."/>
            <person name="Yu S.Y."/>
            <person name="Choi S.-H."/>
            <person name="Lee D.H."/>
            <person name="Yoon H."/>
            <person name="Kim B.-Y."/>
            <person name="Lee J.H."/>
            <person name="Lee J.-S."/>
        </authorList>
    </citation>
    <scope>NUCLEOTIDE SEQUENCE [LARGE SCALE GENOMIC DNA]</scope>
    <source>
        <strain evidence="8 9">KGMB04484</strain>
    </source>
</reference>
<evidence type="ECO:0000313" key="8">
    <source>
        <dbReference type="EMBL" id="RXZ53446.1"/>
    </source>
</evidence>
<dbReference type="Pfam" id="PF00512">
    <property type="entry name" value="HisKA"/>
    <property type="match status" value="1"/>
</dbReference>
<keyword evidence="6" id="KW-1133">Transmembrane helix</keyword>
<dbReference type="Gene3D" id="1.10.287.130">
    <property type="match status" value="1"/>
</dbReference>
<feature type="transmembrane region" description="Helical" evidence="6">
    <location>
        <begin position="20"/>
        <end position="40"/>
    </location>
</feature>
<organism evidence="8 9">
    <name type="scientific">Senegalimassilia faecalis</name>
    <dbReference type="NCBI Taxonomy" id="2509433"/>
    <lineage>
        <taxon>Bacteria</taxon>
        <taxon>Bacillati</taxon>
        <taxon>Actinomycetota</taxon>
        <taxon>Coriobacteriia</taxon>
        <taxon>Coriobacteriales</taxon>
        <taxon>Coriobacteriaceae</taxon>
        <taxon>Senegalimassilia</taxon>
    </lineage>
</organism>
<comment type="caution">
    <text evidence="8">The sequence shown here is derived from an EMBL/GenBank/DDBJ whole genome shotgun (WGS) entry which is preliminary data.</text>
</comment>
<dbReference type="InterPro" id="IPR036097">
    <property type="entry name" value="HisK_dim/P_sf"/>
</dbReference>
<proteinExistence type="predicted"/>
<evidence type="ECO:0000256" key="2">
    <source>
        <dbReference type="ARBA" id="ARBA00004236"/>
    </source>
</evidence>
<dbReference type="AlphaFoldDB" id="A0A4Q2JX17"/>
<dbReference type="PANTHER" id="PTHR45339:SF1">
    <property type="entry name" value="HYBRID SIGNAL TRANSDUCTION HISTIDINE KINASE J"/>
    <property type="match status" value="1"/>
</dbReference>
<accession>A0A4Q2JX17</accession>
<dbReference type="EC" id="2.7.13.3" evidence="3"/>